<protein>
    <submittedName>
        <fullName evidence="1">Uncharacterized protein</fullName>
    </submittedName>
</protein>
<dbReference type="EMBL" id="ACEC01000011">
    <property type="protein sequence ID" value="EEG32076.1"/>
    <property type="molecule type" value="Genomic_DNA"/>
</dbReference>
<comment type="caution">
    <text evidence="1">The sequence shown here is derived from an EMBL/GenBank/DDBJ whole genome shotgun (WGS) entry which is preliminary data.</text>
</comment>
<reference evidence="1 2" key="1">
    <citation type="submission" date="2009-01" db="EMBL/GenBank/DDBJ databases">
        <authorList>
            <person name="Fulton L."/>
            <person name="Clifton S."/>
            <person name="Fulton B."/>
            <person name="Xu J."/>
            <person name="Minx P."/>
            <person name="Pepin K.H."/>
            <person name="Johnson M."/>
            <person name="Bhonagiri V."/>
            <person name="Nash W.E."/>
            <person name="Mardis E.R."/>
            <person name="Wilson R.K."/>
        </authorList>
    </citation>
    <scope>NUCLEOTIDE SEQUENCE [LARGE SCALE GENOMIC DNA]</scope>
    <source>
        <strain evidence="1 2">DSM 5476</strain>
    </source>
</reference>
<evidence type="ECO:0000313" key="1">
    <source>
        <dbReference type="EMBL" id="EEG32076.1"/>
    </source>
</evidence>
<evidence type="ECO:0000313" key="2">
    <source>
        <dbReference type="Proteomes" id="UP000003340"/>
    </source>
</evidence>
<sequence>MIVENRQLYPAKPILFGQFERLLFRKKSFTIILVLVDWDTLRKDGRICKSDQFHIARFTFRSAFKSYVYPKTEPLDKCKLRQGIVAACCSF</sequence>
<reference evidence="1 2" key="2">
    <citation type="submission" date="2009-02" db="EMBL/GenBank/DDBJ databases">
        <title>Draft genome sequence of Clostridium methylpentosum (DSM 5476).</title>
        <authorList>
            <person name="Sudarsanam P."/>
            <person name="Ley R."/>
            <person name="Guruge J."/>
            <person name="Turnbaugh P.J."/>
            <person name="Mahowald M."/>
            <person name="Liep D."/>
            <person name="Gordon J."/>
        </authorList>
    </citation>
    <scope>NUCLEOTIDE SEQUENCE [LARGE SCALE GENOMIC DNA]</scope>
    <source>
        <strain evidence="1 2">DSM 5476</strain>
    </source>
</reference>
<accession>C0E8X9</accession>
<keyword evidence="2" id="KW-1185">Reference proteome</keyword>
<organism evidence="1 2">
    <name type="scientific">[Clostridium] methylpentosum DSM 5476</name>
    <dbReference type="NCBI Taxonomy" id="537013"/>
    <lineage>
        <taxon>Bacteria</taxon>
        <taxon>Bacillati</taxon>
        <taxon>Bacillota</taxon>
        <taxon>Clostridia</taxon>
        <taxon>Eubacteriales</taxon>
        <taxon>Oscillospiraceae</taxon>
        <taxon>Oscillospiraceae incertae sedis</taxon>
    </lineage>
</organism>
<dbReference type="Proteomes" id="UP000003340">
    <property type="component" value="Unassembled WGS sequence"/>
</dbReference>
<gene>
    <name evidence="1" type="ORF">CLOSTMETH_00274</name>
</gene>
<dbReference type="STRING" id="537013.CLOSTMETH_00274"/>
<proteinExistence type="predicted"/>
<dbReference type="HOGENOM" id="CLU_2421771_0_0_9"/>
<dbReference type="AlphaFoldDB" id="C0E8X9"/>
<name>C0E8X9_9FIRM</name>